<dbReference type="SUPFAM" id="SSF56112">
    <property type="entry name" value="Protein kinase-like (PK-like)"/>
    <property type="match status" value="1"/>
</dbReference>
<dbReference type="Proteomes" id="UP000664859">
    <property type="component" value="Unassembled WGS sequence"/>
</dbReference>
<evidence type="ECO:0000259" key="1">
    <source>
        <dbReference type="PROSITE" id="PS50011"/>
    </source>
</evidence>
<dbReference type="EMBL" id="JAFCMP010000301">
    <property type="protein sequence ID" value="KAG5181731.1"/>
    <property type="molecule type" value="Genomic_DNA"/>
</dbReference>
<dbReference type="PROSITE" id="PS50011">
    <property type="entry name" value="PROTEIN_KINASE_DOM"/>
    <property type="match status" value="1"/>
</dbReference>
<comment type="caution">
    <text evidence="2">The sequence shown here is derived from an EMBL/GenBank/DDBJ whole genome shotgun (WGS) entry which is preliminary data.</text>
</comment>
<evidence type="ECO:0000313" key="3">
    <source>
        <dbReference type="Proteomes" id="UP000664859"/>
    </source>
</evidence>
<dbReference type="InterPro" id="IPR011009">
    <property type="entry name" value="Kinase-like_dom_sf"/>
</dbReference>
<feature type="domain" description="Protein kinase" evidence="1">
    <location>
        <begin position="225"/>
        <end position="432"/>
    </location>
</feature>
<keyword evidence="3" id="KW-1185">Reference proteome</keyword>
<reference evidence="2" key="1">
    <citation type="submission" date="2021-02" db="EMBL/GenBank/DDBJ databases">
        <title>First Annotated Genome of the Yellow-green Alga Tribonema minus.</title>
        <authorList>
            <person name="Mahan K.M."/>
        </authorList>
    </citation>
    <scope>NUCLEOTIDE SEQUENCE</scope>
    <source>
        <strain evidence="2">UTEX B ZZ1240</strain>
    </source>
</reference>
<accession>A0A835YUU0</accession>
<dbReference type="InterPro" id="IPR000719">
    <property type="entry name" value="Prot_kinase_dom"/>
</dbReference>
<organism evidence="2 3">
    <name type="scientific">Tribonema minus</name>
    <dbReference type="NCBI Taxonomy" id="303371"/>
    <lineage>
        <taxon>Eukaryota</taxon>
        <taxon>Sar</taxon>
        <taxon>Stramenopiles</taxon>
        <taxon>Ochrophyta</taxon>
        <taxon>PX clade</taxon>
        <taxon>Xanthophyceae</taxon>
        <taxon>Tribonematales</taxon>
        <taxon>Tribonemataceae</taxon>
        <taxon>Tribonema</taxon>
    </lineage>
</organism>
<proteinExistence type="predicted"/>
<evidence type="ECO:0000313" key="2">
    <source>
        <dbReference type="EMBL" id="KAG5181731.1"/>
    </source>
</evidence>
<dbReference type="AlphaFoldDB" id="A0A835YUU0"/>
<dbReference type="GO" id="GO:0005524">
    <property type="term" value="F:ATP binding"/>
    <property type="evidence" value="ECO:0007669"/>
    <property type="project" value="InterPro"/>
</dbReference>
<dbReference type="GO" id="GO:0004672">
    <property type="term" value="F:protein kinase activity"/>
    <property type="evidence" value="ECO:0007669"/>
    <property type="project" value="InterPro"/>
</dbReference>
<gene>
    <name evidence="2" type="ORF">JKP88DRAFT_246098</name>
</gene>
<sequence>MLNVDRGWCEQASCEQYVAELLLAVGAGQARVEPQHKPPTAAGAGQLLQLDFRAVAVDADMRLRGGVVRVFGLCVDDSTDGGPPNNDAVVHMHVSPAYSNTFDAVKHHLPTTTVDEDFNVAFYNLRPLAVSLGTAPPVRLKFAGFGLIAEAYERRDVSLPVGWYEVVYGGKAHGKGAQRRMTDPVLRALGAPVVLISIEGPLLGVFGAYVKDSNKVVCEPLIPPLLLVNLTGRDGYGKHLESVARVLSATYVAITWLRPCTRQLDKKLQSAKETAVAIHKVWAQAELAPQLVEVLQLPGDQTMVVMEYLRREDGWRMLWDLKGEEQQCAFEAAQEALRRAHAIQIPDACSIPRGAVHGDMRGPNIMVRQDDDRAWQVKFINFDWSGLEGSGVYPGCLFGARDYGFHVDARARQPMWQVHDTHLLQTCDPNKQ</sequence>
<name>A0A835YUU0_9STRA</name>
<dbReference type="OrthoDB" id="2448781at2759"/>
<protein>
    <recommendedName>
        <fullName evidence="1">Protein kinase domain-containing protein</fullName>
    </recommendedName>
</protein>